<evidence type="ECO:0000256" key="1">
    <source>
        <dbReference type="SAM" id="MobiDB-lite"/>
    </source>
</evidence>
<protein>
    <recommendedName>
        <fullName evidence="5">ABC transporter substrate-binding protein</fullName>
    </recommendedName>
</protein>
<dbReference type="Proteomes" id="UP000187074">
    <property type="component" value="Unassembled WGS sequence"/>
</dbReference>
<evidence type="ECO:0000313" key="3">
    <source>
        <dbReference type="EMBL" id="OME89235.1"/>
    </source>
</evidence>
<feature type="signal peptide" evidence="2">
    <location>
        <begin position="1"/>
        <end position="23"/>
    </location>
</feature>
<name>A0A1R1AUI8_PAELA</name>
<dbReference type="PANTHER" id="PTHR43649:SF12">
    <property type="entry name" value="DIACETYLCHITOBIOSE BINDING PROTEIN DASA"/>
    <property type="match status" value="1"/>
</dbReference>
<sequence length="461" mass="52063">MKNRKIWNVLMILCLMLTIFVTACNSSDNTANEPESQSEATDTNNTDTNTEEGKEEEPKEPVKPFSDEPVTLKIATPWGIDYFTPRMIDPIQEQFPHVTVEHVDWNGTAENMQELSAQGIVPDIVLGYTGQAPFEELEMVFGLDDMIAEYGVDLSGVNPQLLQELRSRDKEGRLIGLPDAGDVLALYYNKEIFDLLGVNYPSDNMTWDELIDLAKQLTVKKDGVQYSGLDLGAMPTALFNQLSMNYTDPETGEVLFDKDPKFAKMMEVLKKYFSIPNIYNPEEQSKFEGKTAAMVVNWHGFLTWFGGEVEERVEYEKNMDMVPVPSFADMPGIAPKPGAHPWIINDFSEHKEAALQVLTYVISPEYQIQYRMRMGTPSVSLSQEDGELFGADDPSYTGKNVTAMFQNPFAEPPARKSPWDRHVAINEALTKFATTDLNVAEFTRVLKEESEIKIKEEQSKK</sequence>
<evidence type="ECO:0008006" key="5">
    <source>
        <dbReference type="Google" id="ProtNLM"/>
    </source>
</evidence>
<proteinExistence type="predicted"/>
<gene>
    <name evidence="3" type="ORF">BK123_27170</name>
</gene>
<evidence type="ECO:0000256" key="2">
    <source>
        <dbReference type="SAM" id="SignalP"/>
    </source>
</evidence>
<dbReference type="PANTHER" id="PTHR43649">
    <property type="entry name" value="ARABINOSE-BINDING PROTEIN-RELATED"/>
    <property type="match status" value="1"/>
</dbReference>
<dbReference type="PROSITE" id="PS51257">
    <property type="entry name" value="PROKAR_LIPOPROTEIN"/>
    <property type="match status" value="1"/>
</dbReference>
<dbReference type="Gene3D" id="3.40.190.10">
    <property type="entry name" value="Periplasmic binding protein-like II"/>
    <property type="match status" value="1"/>
</dbReference>
<evidence type="ECO:0000313" key="4">
    <source>
        <dbReference type="Proteomes" id="UP000187074"/>
    </source>
</evidence>
<keyword evidence="2" id="KW-0732">Signal</keyword>
<organism evidence="3 4">
    <name type="scientific">Paenibacillus lautus</name>
    <name type="common">Bacillus lautus</name>
    <dbReference type="NCBI Taxonomy" id="1401"/>
    <lineage>
        <taxon>Bacteria</taxon>
        <taxon>Bacillati</taxon>
        <taxon>Bacillota</taxon>
        <taxon>Bacilli</taxon>
        <taxon>Bacillales</taxon>
        <taxon>Paenibacillaceae</taxon>
        <taxon>Paenibacillus</taxon>
    </lineage>
</organism>
<reference evidence="3 4" key="1">
    <citation type="submission" date="2016-11" db="EMBL/GenBank/DDBJ databases">
        <title>Paenibacillus species isolates.</title>
        <authorList>
            <person name="Beno S.M."/>
        </authorList>
    </citation>
    <scope>NUCLEOTIDE SEQUENCE [LARGE SCALE GENOMIC DNA]</scope>
    <source>
        <strain evidence="3 4">FSL F4-0100</strain>
    </source>
</reference>
<dbReference type="AlphaFoldDB" id="A0A1R1AUI8"/>
<accession>A0A1R1AUI8</accession>
<dbReference type="SUPFAM" id="SSF53850">
    <property type="entry name" value="Periplasmic binding protein-like II"/>
    <property type="match status" value="1"/>
</dbReference>
<dbReference type="Pfam" id="PF01547">
    <property type="entry name" value="SBP_bac_1"/>
    <property type="match status" value="1"/>
</dbReference>
<feature type="chain" id="PRO_5039384957" description="ABC transporter substrate-binding protein" evidence="2">
    <location>
        <begin position="24"/>
        <end position="461"/>
    </location>
</feature>
<feature type="compositionally biased region" description="Basic and acidic residues" evidence="1">
    <location>
        <begin position="56"/>
        <end position="66"/>
    </location>
</feature>
<feature type="region of interest" description="Disordered" evidence="1">
    <location>
        <begin position="28"/>
        <end position="68"/>
    </location>
</feature>
<comment type="caution">
    <text evidence="3">The sequence shown here is derived from an EMBL/GenBank/DDBJ whole genome shotgun (WGS) entry which is preliminary data.</text>
</comment>
<dbReference type="STRING" id="1401.BK123_27170"/>
<dbReference type="InterPro" id="IPR050490">
    <property type="entry name" value="Bact_solute-bd_prot1"/>
</dbReference>
<feature type="compositionally biased region" description="Polar residues" evidence="1">
    <location>
        <begin position="28"/>
        <end position="40"/>
    </location>
</feature>
<dbReference type="InterPro" id="IPR006059">
    <property type="entry name" value="SBP"/>
</dbReference>
<dbReference type="EMBL" id="MRTF01000011">
    <property type="protein sequence ID" value="OME89235.1"/>
    <property type="molecule type" value="Genomic_DNA"/>
</dbReference>